<dbReference type="EMBL" id="OZ034825">
    <property type="protein sequence ID" value="CAL1679989.1"/>
    <property type="molecule type" value="Genomic_DNA"/>
</dbReference>
<feature type="compositionally biased region" description="Polar residues" evidence="2">
    <location>
        <begin position="243"/>
        <end position="259"/>
    </location>
</feature>
<evidence type="ECO:0000259" key="3">
    <source>
        <dbReference type="PROSITE" id="PS50821"/>
    </source>
</evidence>
<dbReference type="InterPro" id="IPR003100">
    <property type="entry name" value="PAZ_dom"/>
</dbReference>
<dbReference type="InterPro" id="IPR032473">
    <property type="entry name" value="Argonaute_Mid_dom"/>
</dbReference>
<dbReference type="Pfam" id="PF16486">
    <property type="entry name" value="ArgoN"/>
    <property type="match status" value="1"/>
</dbReference>
<feature type="domain" description="Piwi" evidence="4">
    <location>
        <begin position="1006"/>
        <end position="1322"/>
    </location>
</feature>
<evidence type="ECO:0000256" key="2">
    <source>
        <dbReference type="SAM" id="MobiDB-lite"/>
    </source>
</evidence>
<dbReference type="Pfam" id="PF16487">
    <property type="entry name" value="ArgoMid"/>
    <property type="match status" value="1"/>
</dbReference>
<keyword evidence="6" id="KW-1185">Reference proteome</keyword>
<dbReference type="Pfam" id="PF02171">
    <property type="entry name" value="Piwi"/>
    <property type="match status" value="1"/>
</dbReference>
<dbReference type="SUPFAM" id="SSF53098">
    <property type="entry name" value="Ribonuclease H-like"/>
    <property type="match status" value="1"/>
</dbReference>
<name>A0AAV2NIL3_9HYME</name>
<reference evidence="5" key="1">
    <citation type="submission" date="2024-04" db="EMBL/GenBank/DDBJ databases">
        <authorList>
            <consortium name="Molecular Ecology Group"/>
        </authorList>
    </citation>
    <scope>NUCLEOTIDE SEQUENCE</scope>
</reference>
<dbReference type="PROSITE" id="PS50822">
    <property type="entry name" value="PIWI"/>
    <property type="match status" value="1"/>
</dbReference>
<dbReference type="GO" id="GO:0003723">
    <property type="term" value="F:RNA binding"/>
    <property type="evidence" value="ECO:0007669"/>
    <property type="project" value="InterPro"/>
</dbReference>
<feature type="region of interest" description="Disordered" evidence="2">
    <location>
        <begin position="1"/>
        <end position="33"/>
    </location>
</feature>
<evidence type="ECO:0000313" key="6">
    <source>
        <dbReference type="Proteomes" id="UP001497644"/>
    </source>
</evidence>
<accession>A0AAV2NIL3</accession>
<dbReference type="SMART" id="SM00949">
    <property type="entry name" value="PAZ"/>
    <property type="match status" value="1"/>
</dbReference>
<gene>
    <name evidence="5" type="ORF">LPLAT_LOCUS6086</name>
</gene>
<feature type="region of interest" description="Disordered" evidence="2">
    <location>
        <begin position="388"/>
        <end position="407"/>
    </location>
</feature>
<evidence type="ECO:0000256" key="1">
    <source>
        <dbReference type="RuleBase" id="RU361178"/>
    </source>
</evidence>
<evidence type="ECO:0000259" key="4">
    <source>
        <dbReference type="PROSITE" id="PS50822"/>
    </source>
</evidence>
<dbReference type="Gene3D" id="3.40.50.2300">
    <property type="match status" value="1"/>
</dbReference>
<protein>
    <recommendedName>
        <fullName evidence="7">Protein argonaute-2</fullName>
    </recommendedName>
</protein>
<feature type="region of interest" description="Disordered" evidence="2">
    <location>
        <begin position="184"/>
        <end position="213"/>
    </location>
</feature>
<dbReference type="InterPro" id="IPR012337">
    <property type="entry name" value="RNaseH-like_sf"/>
</dbReference>
<evidence type="ECO:0008006" key="7">
    <source>
        <dbReference type="Google" id="ProtNLM"/>
    </source>
</evidence>
<dbReference type="Gene3D" id="2.170.260.10">
    <property type="entry name" value="paz domain"/>
    <property type="match status" value="1"/>
</dbReference>
<feature type="compositionally biased region" description="Low complexity" evidence="2">
    <location>
        <begin position="1"/>
        <end position="31"/>
    </location>
</feature>
<dbReference type="GO" id="GO:0034587">
    <property type="term" value="P:piRNA processing"/>
    <property type="evidence" value="ECO:0007669"/>
    <property type="project" value="UniProtKB-ARBA"/>
</dbReference>
<dbReference type="Gene3D" id="3.30.420.10">
    <property type="entry name" value="Ribonuclease H-like superfamily/Ribonuclease H"/>
    <property type="match status" value="1"/>
</dbReference>
<dbReference type="InterPro" id="IPR032472">
    <property type="entry name" value="ArgoL2"/>
</dbReference>
<dbReference type="InterPro" id="IPR045246">
    <property type="entry name" value="Piwi_ago-like"/>
</dbReference>
<evidence type="ECO:0000313" key="5">
    <source>
        <dbReference type="EMBL" id="CAL1679989.1"/>
    </source>
</evidence>
<dbReference type="InterPro" id="IPR003165">
    <property type="entry name" value="Piwi"/>
</dbReference>
<feature type="compositionally biased region" description="Low complexity" evidence="2">
    <location>
        <begin position="228"/>
        <end position="242"/>
    </location>
</feature>
<dbReference type="PROSITE" id="PS50821">
    <property type="entry name" value="PAZ"/>
    <property type="match status" value="1"/>
</dbReference>
<dbReference type="Pfam" id="PF16488">
    <property type="entry name" value="ArgoL2"/>
    <property type="match status" value="1"/>
</dbReference>
<organism evidence="5 6">
    <name type="scientific">Lasius platythorax</name>
    <dbReference type="NCBI Taxonomy" id="488582"/>
    <lineage>
        <taxon>Eukaryota</taxon>
        <taxon>Metazoa</taxon>
        <taxon>Ecdysozoa</taxon>
        <taxon>Arthropoda</taxon>
        <taxon>Hexapoda</taxon>
        <taxon>Insecta</taxon>
        <taxon>Pterygota</taxon>
        <taxon>Neoptera</taxon>
        <taxon>Endopterygota</taxon>
        <taxon>Hymenoptera</taxon>
        <taxon>Apocrita</taxon>
        <taxon>Aculeata</taxon>
        <taxon>Formicoidea</taxon>
        <taxon>Formicidae</taxon>
        <taxon>Formicinae</taxon>
        <taxon>Lasius</taxon>
        <taxon>Lasius</taxon>
    </lineage>
</organism>
<dbReference type="Pfam" id="PF02170">
    <property type="entry name" value="PAZ"/>
    <property type="match status" value="1"/>
</dbReference>
<sequence>MRRGSPPQQQLPSDSPPQQELSPDSSLQQQQRISPSYFLQQDGAWGLSPNAAIFIPQTLQGSQQQQYVTPDFYQQQGLYYGWQPQQALYSQQRTSPSSFSQQDEAWGLSSNASSFYSQTLQGSQQQQYVTPGLYQQQEEEYCQDTSQNIPSSLYQSNQEARLLRETSSQRNFMRQRYNVVPQSLQQQQGAWGQPQQYQQSRNPPQQQRVSQNFSQQLQVTGSLPRYRQQQLQISQDPQQLQSTSRRQVPQDLSQHQQQIAWGLPQQQQQSCFSQQQRGTWNQRMRNQSQHQRIPHDSPQQGIWHQSSGSPPQQQLPSDSLPQQELSPDSSLQQQQRTSPSSFPQQDEARGLSPNASIFIPQTLQGSQQQQYVTLGLYQQQEGSYYRRQSQQVLHNSRQRQLSGQHQQVQDLLQQQTTWTPQYQQQQEALTEIDDADKQTQAVEQNNDRGTENNDMQEQVSQLTLQISPKAEMTSFAMKQYQSSISRRQDLCRNESKSQNHTYVLTNMFEIIFHENFITDVVHYDVNITPIASKASYRKVFEKYRLTYFKNRYPAFDGKKNAYSANILPCDDHETDIKIEDKLCHIQCNEQCEEHKIVKTFKITLKKVRDIDLSWMKNLQLDLKDLKDLKNTDKDLKNADKDLEYQTGIQALDIIIHGCESGFTNVGRSLFWDLKNGKLLTKGLCSSWGGFLSAVRGQKMYLNVDVVHKGFVIPQNVTDLIANVVKENSRDEQTVKKIPEKINSSDCMEINKILKGLRVIYEMPLNSSDDPSQKYRRRIYRLKGTGPSADKCTFKYNESEITVTNYFKNEKNYTLKHPKLPCLSVGSKEKEIYLPAELCTIVEGQSVKKLNDEQTTRMIKEAATKPDMRQKRIIEAFENINVNESPIMKQEFHLSVSEQMKIVNAKILDAPKLRYKNEKLASVSDGVWRMQNLELKAGISLEKNTWTILNLTKLNMYSELHKFMKTLIQYARDLGMEIKDAKTDQFKYLNNKNEIQRYFEENKSLKLIIVIIPNCLKSRDFTDIYSEIKQMTELKLGVLTQCIKYQNFTNANSGQSKYRSIITNILLKINAKLNGINYTLHKPPKCLENNFMLVGADVTHPPPDADTPSIAAVTASIDTFGFQYNVMYKLQEPREEMISDLEDIIKSQLETYKIKTKKVPMRLIYYRDGVSEGQLKKVEEIEIRAIKRACAKFSSNIQITCLVVQKRHHVRFFPGEREGKGYKNSDRNGNVKAGTIVDIEITHPDPDPEDFEFYLVSHASIQGTARPTKYRCICNDSNLSKDEIEDMTYYLCHMYARCTRAVSYPAPTYYAHLAAYRGKALIENHNIKITSEETSRAVLSKAQADLDNISIKHSLMYFV</sequence>
<comment type="similarity">
    <text evidence="1">Belongs to the argonaute family.</text>
</comment>
<dbReference type="SMART" id="SM00950">
    <property type="entry name" value="Piwi"/>
    <property type="match status" value="1"/>
</dbReference>
<feature type="compositionally biased region" description="Polar residues" evidence="2">
    <location>
        <begin position="328"/>
        <end position="344"/>
    </location>
</feature>
<dbReference type="PANTHER" id="PTHR22891">
    <property type="entry name" value="EUKARYOTIC TRANSLATION INITIATION FACTOR 2C"/>
    <property type="match status" value="1"/>
</dbReference>
<feature type="domain" description="PAZ" evidence="3">
    <location>
        <begin position="729"/>
        <end position="842"/>
    </location>
</feature>
<feature type="compositionally biased region" description="Polar residues" evidence="2">
    <location>
        <begin position="277"/>
        <end position="304"/>
    </location>
</feature>
<feature type="region of interest" description="Disordered" evidence="2">
    <location>
        <begin position="228"/>
        <end position="349"/>
    </location>
</feature>
<dbReference type="InterPro" id="IPR036085">
    <property type="entry name" value="PAZ_dom_sf"/>
</dbReference>
<dbReference type="InterPro" id="IPR032474">
    <property type="entry name" value="Argonaute_N"/>
</dbReference>
<proteinExistence type="inferred from homology"/>
<dbReference type="CDD" id="cd04657">
    <property type="entry name" value="Piwi_ago-like"/>
    <property type="match status" value="1"/>
</dbReference>
<feature type="compositionally biased region" description="Low complexity" evidence="2">
    <location>
        <begin position="265"/>
        <end position="276"/>
    </location>
</feature>
<feature type="compositionally biased region" description="Polar residues" evidence="2">
    <location>
        <begin position="388"/>
        <end position="403"/>
    </location>
</feature>
<dbReference type="SUPFAM" id="SSF101690">
    <property type="entry name" value="PAZ domain"/>
    <property type="match status" value="1"/>
</dbReference>
<dbReference type="Proteomes" id="UP001497644">
    <property type="component" value="Chromosome 2"/>
</dbReference>
<feature type="compositionally biased region" description="Low complexity" evidence="2">
    <location>
        <begin position="305"/>
        <end position="327"/>
    </location>
</feature>
<dbReference type="InterPro" id="IPR036397">
    <property type="entry name" value="RNaseH_sf"/>
</dbReference>
<dbReference type="CDD" id="cd02846">
    <property type="entry name" value="PAZ_argonaute_like"/>
    <property type="match status" value="1"/>
</dbReference>